<feature type="domain" description="Mce/MlaD" evidence="2">
    <location>
        <begin position="8"/>
        <end position="47"/>
    </location>
</feature>
<dbReference type="Gene3D" id="3.40.30.120">
    <property type="match status" value="1"/>
</dbReference>
<dbReference type="Proteomes" id="UP000305238">
    <property type="component" value="Unassembled WGS sequence"/>
</dbReference>
<protein>
    <submittedName>
        <fullName evidence="3">MCE family protein</fullName>
    </submittedName>
</protein>
<proteinExistence type="predicted"/>
<dbReference type="Pfam" id="PF02470">
    <property type="entry name" value="MlaD"/>
    <property type="match status" value="1"/>
</dbReference>
<evidence type="ECO:0000259" key="2">
    <source>
        <dbReference type="Pfam" id="PF02470"/>
    </source>
</evidence>
<sequence>ARPGRDPGTVLTAEFGRAGQGLGAGAPVKIRGVTVGSVADVAPDGYIAWATDETAPDRRAAEIRDALGHWCGPPADRAVHEPRRIGSVPGDGKEQRS</sequence>
<dbReference type="AlphaFoldDB" id="A0A5S4H9C1"/>
<organism evidence="3 4">
    <name type="scientific">Actinomadura geliboluensis</name>
    <dbReference type="NCBI Taxonomy" id="882440"/>
    <lineage>
        <taxon>Bacteria</taxon>
        <taxon>Bacillati</taxon>
        <taxon>Actinomycetota</taxon>
        <taxon>Actinomycetes</taxon>
        <taxon>Streptosporangiales</taxon>
        <taxon>Thermomonosporaceae</taxon>
        <taxon>Actinomadura</taxon>
    </lineage>
</organism>
<name>A0A5S4H9C1_9ACTN</name>
<dbReference type="RefSeq" id="WP_138634605.1">
    <property type="nucleotide sequence ID" value="NZ_VCKZ01000018.1"/>
</dbReference>
<dbReference type="InterPro" id="IPR003399">
    <property type="entry name" value="Mce/MlaD"/>
</dbReference>
<dbReference type="OrthoDB" id="3476912at2"/>
<comment type="caution">
    <text evidence="3">The sequence shown here is derived from an EMBL/GenBank/DDBJ whole genome shotgun (WGS) entry which is preliminary data.</text>
</comment>
<gene>
    <name evidence="3" type="ORF">ETD96_04690</name>
</gene>
<reference evidence="3 4" key="1">
    <citation type="submission" date="2019-05" db="EMBL/GenBank/DDBJ databases">
        <title>Draft genome sequence of Actinomadura geliboluensis A8036.</title>
        <authorList>
            <person name="Saricaoglu S."/>
            <person name="Isik K."/>
        </authorList>
    </citation>
    <scope>NUCLEOTIDE SEQUENCE [LARGE SCALE GENOMIC DNA]</scope>
    <source>
        <strain evidence="3 4">A8036</strain>
    </source>
</reference>
<accession>A0A5S4H9C1</accession>
<keyword evidence="4" id="KW-1185">Reference proteome</keyword>
<dbReference type="EMBL" id="VCKZ01000018">
    <property type="protein sequence ID" value="TMR41582.1"/>
    <property type="molecule type" value="Genomic_DNA"/>
</dbReference>
<evidence type="ECO:0000313" key="4">
    <source>
        <dbReference type="Proteomes" id="UP000305238"/>
    </source>
</evidence>
<feature type="non-terminal residue" evidence="3">
    <location>
        <position position="1"/>
    </location>
</feature>
<feature type="region of interest" description="Disordered" evidence="1">
    <location>
        <begin position="73"/>
        <end position="97"/>
    </location>
</feature>
<evidence type="ECO:0000313" key="3">
    <source>
        <dbReference type="EMBL" id="TMR41582.1"/>
    </source>
</evidence>
<evidence type="ECO:0000256" key="1">
    <source>
        <dbReference type="SAM" id="MobiDB-lite"/>
    </source>
</evidence>